<dbReference type="STRING" id="71784.A0A1Y2AR10"/>
<dbReference type="GO" id="GO:0008270">
    <property type="term" value="F:zinc ion binding"/>
    <property type="evidence" value="ECO:0007669"/>
    <property type="project" value="InterPro"/>
</dbReference>
<evidence type="ECO:0000256" key="1">
    <source>
        <dbReference type="ARBA" id="ARBA00022723"/>
    </source>
</evidence>
<dbReference type="Proteomes" id="UP000193986">
    <property type="component" value="Unassembled WGS sequence"/>
</dbReference>
<evidence type="ECO:0000256" key="2">
    <source>
        <dbReference type="ARBA" id="ARBA00022833"/>
    </source>
</evidence>
<evidence type="ECO:0000256" key="5">
    <source>
        <dbReference type="ARBA" id="ARBA00023163"/>
    </source>
</evidence>
<keyword evidence="4" id="KW-0238">DNA-binding</keyword>
<comment type="caution">
    <text evidence="9">The sequence shown here is derived from an EMBL/GenBank/DDBJ whole genome shotgun (WGS) entry which is preliminary data.</text>
</comment>
<feature type="region of interest" description="Disordered" evidence="7">
    <location>
        <begin position="25"/>
        <end position="119"/>
    </location>
</feature>
<dbReference type="PANTHER" id="PTHR31944:SF131">
    <property type="entry name" value="HEME-RESPONSIVE ZINC FINGER TRANSCRIPTION FACTOR HAP1"/>
    <property type="match status" value="1"/>
</dbReference>
<dbReference type="GO" id="GO:0005634">
    <property type="term" value="C:nucleus"/>
    <property type="evidence" value="ECO:0007669"/>
    <property type="project" value="TreeGrafter"/>
</dbReference>
<sequence length="218" mass="24103">MEAGVMGVGGVQYRNLLHVSREIPPDVKPRLSTSRSMSFAPFSEPSRNIQHSVPPYSPHEQNDYTAHVNRPFRENPFQEPPPPPPHSRSQSFSTVQSSSRTGIIHPPPARYDMPSGSETRHRTRQAISCFPCRQKKLRCDGAKPCVQCVRRNSIEKCAYADGVRRRGKGRRAEDGEGGSSDSGSGGGERDKTEVMDMAEDKLVVLEDSSSVKEEVARG</sequence>
<dbReference type="GO" id="GO:0001228">
    <property type="term" value="F:DNA-binding transcription activator activity, RNA polymerase II-specific"/>
    <property type="evidence" value="ECO:0007669"/>
    <property type="project" value="TreeGrafter"/>
</dbReference>
<dbReference type="InterPro" id="IPR051430">
    <property type="entry name" value="Fungal_TF_Env_Response"/>
</dbReference>
<dbReference type="PROSITE" id="PS50048">
    <property type="entry name" value="ZN2_CY6_FUNGAL_2"/>
    <property type="match status" value="1"/>
</dbReference>
<feature type="compositionally biased region" description="Low complexity" evidence="7">
    <location>
        <begin position="87"/>
        <end position="101"/>
    </location>
</feature>
<evidence type="ECO:0000256" key="7">
    <source>
        <dbReference type="SAM" id="MobiDB-lite"/>
    </source>
</evidence>
<dbReference type="InterPro" id="IPR001138">
    <property type="entry name" value="Zn2Cys6_DnaBD"/>
</dbReference>
<accession>A0A1Y2AR10</accession>
<evidence type="ECO:0000313" key="10">
    <source>
        <dbReference type="Proteomes" id="UP000193986"/>
    </source>
</evidence>
<dbReference type="OrthoDB" id="39175at2759"/>
<evidence type="ECO:0000256" key="4">
    <source>
        <dbReference type="ARBA" id="ARBA00023125"/>
    </source>
</evidence>
<organism evidence="9 10">
    <name type="scientific">Naematelia encephala</name>
    <dbReference type="NCBI Taxonomy" id="71784"/>
    <lineage>
        <taxon>Eukaryota</taxon>
        <taxon>Fungi</taxon>
        <taxon>Dikarya</taxon>
        <taxon>Basidiomycota</taxon>
        <taxon>Agaricomycotina</taxon>
        <taxon>Tremellomycetes</taxon>
        <taxon>Tremellales</taxon>
        <taxon>Naemateliaceae</taxon>
        <taxon>Naematelia</taxon>
    </lineage>
</organism>
<feature type="domain" description="Zn(2)-C6 fungal-type" evidence="8">
    <location>
        <begin position="128"/>
        <end position="159"/>
    </location>
</feature>
<feature type="compositionally biased region" description="Basic and acidic residues" evidence="7">
    <location>
        <begin position="187"/>
        <end position="218"/>
    </location>
</feature>
<evidence type="ECO:0000256" key="3">
    <source>
        <dbReference type="ARBA" id="ARBA00023015"/>
    </source>
</evidence>
<evidence type="ECO:0000259" key="8">
    <source>
        <dbReference type="PROSITE" id="PS50048"/>
    </source>
</evidence>
<dbReference type="Pfam" id="PF00172">
    <property type="entry name" value="Zn_clus"/>
    <property type="match status" value="1"/>
</dbReference>
<evidence type="ECO:0000256" key="6">
    <source>
        <dbReference type="ARBA" id="ARBA00023242"/>
    </source>
</evidence>
<dbReference type="SMART" id="SM00066">
    <property type="entry name" value="GAL4"/>
    <property type="match status" value="1"/>
</dbReference>
<keyword evidence="6" id="KW-0539">Nucleus</keyword>
<dbReference type="GO" id="GO:0000978">
    <property type="term" value="F:RNA polymerase II cis-regulatory region sequence-specific DNA binding"/>
    <property type="evidence" value="ECO:0007669"/>
    <property type="project" value="TreeGrafter"/>
</dbReference>
<protein>
    <recommendedName>
        <fullName evidence="8">Zn(2)-C6 fungal-type domain-containing protein</fullName>
    </recommendedName>
</protein>
<gene>
    <name evidence="9" type="ORF">BCR39DRAFT_545514</name>
</gene>
<feature type="compositionally biased region" description="Gly residues" evidence="7">
    <location>
        <begin position="177"/>
        <end position="186"/>
    </location>
</feature>
<dbReference type="PROSITE" id="PS00463">
    <property type="entry name" value="ZN2_CY6_FUNGAL_1"/>
    <property type="match status" value="1"/>
</dbReference>
<proteinExistence type="predicted"/>
<evidence type="ECO:0000313" key="9">
    <source>
        <dbReference type="EMBL" id="ORY24993.1"/>
    </source>
</evidence>
<name>A0A1Y2AR10_9TREE</name>
<keyword evidence="10" id="KW-1185">Reference proteome</keyword>
<dbReference type="Gene3D" id="4.10.240.10">
    <property type="entry name" value="Zn(2)-C6 fungal-type DNA-binding domain"/>
    <property type="match status" value="1"/>
</dbReference>
<reference evidence="9 10" key="1">
    <citation type="submission" date="2016-07" db="EMBL/GenBank/DDBJ databases">
        <title>Pervasive Adenine N6-methylation of Active Genes in Fungi.</title>
        <authorList>
            <consortium name="DOE Joint Genome Institute"/>
            <person name="Mondo S.J."/>
            <person name="Dannebaum R.O."/>
            <person name="Kuo R.C."/>
            <person name="Labutti K."/>
            <person name="Haridas S."/>
            <person name="Kuo A."/>
            <person name="Salamov A."/>
            <person name="Ahrendt S.R."/>
            <person name="Lipzen A."/>
            <person name="Sullivan W."/>
            <person name="Andreopoulos W.B."/>
            <person name="Clum A."/>
            <person name="Lindquist E."/>
            <person name="Daum C."/>
            <person name="Ramamoorthy G.K."/>
            <person name="Gryganskyi A."/>
            <person name="Culley D."/>
            <person name="Magnuson J.K."/>
            <person name="James T.Y."/>
            <person name="O'Malley M.A."/>
            <person name="Stajich J.E."/>
            <person name="Spatafora J.W."/>
            <person name="Visel A."/>
            <person name="Grigoriev I.V."/>
        </authorList>
    </citation>
    <scope>NUCLEOTIDE SEQUENCE [LARGE SCALE GENOMIC DNA]</scope>
    <source>
        <strain evidence="9 10">68-887.2</strain>
    </source>
</reference>
<dbReference type="AlphaFoldDB" id="A0A1Y2AR10"/>
<keyword evidence="1" id="KW-0479">Metal-binding</keyword>
<dbReference type="SUPFAM" id="SSF57701">
    <property type="entry name" value="Zn2/Cys6 DNA-binding domain"/>
    <property type="match status" value="1"/>
</dbReference>
<keyword evidence="2" id="KW-0862">Zinc</keyword>
<keyword evidence="3" id="KW-0805">Transcription regulation</keyword>
<feature type="region of interest" description="Disordered" evidence="7">
    <location>
        <begin position="162"/>
        <end position="218"/>
    </location>
</feature>
<dbReference type="EMBL" id="MCFC01000062">
    <property type="protein sequence ID" value="ORY24993.1"/>
    <property type="molecule type" value="Genomic_DNA"/>
</dbReference>
<dbReference type="InParanoid" id="A0A1Y2AR10"/>
<dbReference type="CDD" id="cd00067">
    <property type="entry name" value="GAL4"/>
    <property type="match status" value="1"/>
</dbReference>
<dbReference type="PANTHER" id="PTHR31944">
    <property type="entry name" value="HEME-RESPONSIVE ZINC FINGER TRANSCRIPTION FACTOR HAP1"/>
    <property type="match status" value="1"/>
</dbReference>
<dbReference type="InterPro" id="IPR036864">
    <property type="entry name" value="Zn2-C6_fun-type_DNA-bd_sf"/>
</dbReference>
<keyword evidence="5" id="KW-0804">Transcription</keyword>